<keyword evidence="4" id="KW-0378">Hydrolase</keyword>
<dbReference type="RefSeq" id="WP_179775453.1">
    <property type="nucleotide sequence ID" value="NZ_JACCFK010000001.1"/>
</dbReference>
<evidence type="ECO:0000259" key="1">
    <source>
        <dbReference type="Pfam" id="PF01968"/>
    </source>
</evidence>
<evidence type="ECO:0000313" key="5">
    <source>
        <dbReference type="Proteomes" id="UP000549616"/>
    </source>
</evidence>
<dbReference type="Pfam" id="PF05378">
    <property type="entry name" value="Hydant_A_N"/>
    <property type="match status" value="1"/>
</dbReference>
<dbReference type="Pfam" id="PF01968">
    <property type="entry name" value="Hydantoinase_A"/>
    <property type="match status" value="1"/>
</dbReference>
<reference evidence="4 5" key="1">
    <citation type="submission" date="2020-07" db="EMBL/GenBank/DDBJ databases">
        <title>Sequencing the genomes of 1000 actinobacteria strains.</title>
        <authorList>
            <person name="Klenk H.-P."/>
        </authorList>
    </citation>
    <scope>NUCLEOTIDE SEQUENCE [LARGE SCALE GENOMIC DNA]</scope>
    <source>
        <strain evidence="4 5">DSM 104006</strain>
    </source>
</reference>
<organism evidence="4 5">
    <name type="scientific">Amycolatopsis endophytica</name>
    <dbReference type="NCBI Taxonomy" id="860233"/>
    <lineage>
        <taxon>Bacteria</taxon>
        <taxon>Bacillati</taxon>
        <taxon>Actinomycetota</taxon>
        <taxon>Actinomycetes</taxon>
        <taxon>Pseudonocardiales</taxon>
        <taxon>Pseudonocardiaceae</taxon>
        <taxon>Amycolatopsis</taxon>
    </lineage>
</organism>
<dbReference type="Pfam" id="PF19278">
    <property type="entry name" value="Hydant_A_C"/>
    <property type="match status" value="1"/>
</dbReference>
<dbReference type="GO" id="GO:0005829">
    <property type="term" value="C:cytosol"/>
    <property type="evidence" value="ECO:0007669"/>
    <property type="project" value="TreeGrafter"/>
</dbReference>
<dbReference type="InterPro" id="IPR008040">
    <property type="entry name" value="Hydant_A_N"/>
</dbReference>
<dbReference type="EMBL" id="JACCFK010000001">
    <property type="protein sequence ID" value="NYI91583.1"/>
    <property type="molecule type" value="Genomic_DNA"/>
</dbReference>
<dbReference type="EC" id="3.5.2.14" evidence="4"/>
<gene>
    <name evidence="4" type="ORF">HNR02_004906</name>
</gene>
<feature type="domain" description="Hydantoinase A/oxoprolinase" evidence="1">
    <location>
        <begin position="204"/>
        <end position="488"/>
    </location>
</feature>
<dbReference type="InterPro" id="IPR002821">
    <property type="entry name" value="Hydantoinase_A"/>
</dbReference>
<protein>
    <submittedName>
        <fullName evidence="4">N-methylhydantoinase A</fullName>
        <ecNumber evidence="4">3.5.2.14</ecNumber>
    </submittedName>
</protein>
<keyword evidence="5" id="KW-1185">Reference proteome</keyword>
<dbReference type="InterPro" id="IPR049517">
    <property type="entry name" value="ACX-like_C"/>
</dbReference>
<evidence type="ECO:0000259" key="3">
    <source>
        <dbReference type="Pfam" id="PF19278"/>
    </source>
</evidence>
<evidence type="ECO:0000313" key="4">
    <source>
        <dbReference type="EMBL" id="NYI91583.1"/>
    </source>
</evidence>
<dbReference type="PANTHER" id="PTHR11365:SF23">
    <property type="entry name" value="HYPOTHETICAL 5-OXOPROLINASE (EUROFUNG)-RELATED"/>
    <property type="match status" value="1"/>
</dbReference>
<dbReference type="InterPro" id="IPR045079">
    <property type="entry name" value="Oxoprolinase-like"/>
</dbReference>
<comment type="caution">
    <text evidence="4">The sequence shown here is derived from an EMBL/GenBank/DDBJ whole genome shotgun (WGS) entry which is preliminary data.</text>
</comment>
<dbReference type="InterPro" id="IPR043129">
    <property type="entry name" value="ATPase_NBD"/>
</dbReference>
<dbReference type="GO" id="GO:0006749">
    <property type="term" value="P:glutathione metabolic process"/>
    <property type="evidence" value="ECO:0007669"/>
    <property type="project" value="TreeGrafter"/>
</dbReference>
<dbReference type="GO" id="GO:0017168">
    <property type="term" value="F:5-oxoprolinase (ATP-hydrolyzing) activity"/>
    <property type="evidence" value="ECO:0007669"/>
    <property type="project" value="TreeGrafter"/>
</dbReference>
<dbReference type="SUPFAM" id="SSF53067">
    <property type="entry name" value="Actin-like ATPase domain"/>
    <property type="match status" value="1"/>
</dbReference>
<accession>A0A853B8D8</accession>
<dbReference type="AlphaFoldDB" id="A0A853B8D8"/>
<dbReference type="Proteomes" id="UP000549616">
    <property type="component" value="Unassembled WGS sequence"/>
</dbReference>
<evidence type="ECO:0000259" key="2">
    <source>
        <dbReference type="Pfam" id="PF05378"/>
    </source>
</evidence>
<dbReference type="GO" id="GO:0047423">
    <property type="term" value="F:N-methylhydantoinase (ATP-hydrolyzing) activity"/>
    <property type="evidence" value="ECO:0007669"/>
    <property type="project" value="UniProtKB-EC"/>
</dbReference>
<proteinExistence type="predicted"/>
<dbReference type="PANTHER" id="PTHR11365">
    <property type="entry name" value="5-OXOPROLINASE RELATED"/>
    <property type="match status" value="1"/>
</dbReference>
<name>A0A853B8D8_9PSEU</name>
<sequence>MHTPRFRLGIDIGGTFTDLSVLDETTGERIEFKTPTVPDAPARGVENGLRQLADLGVEPAGIGYFVHGTTIALNALIQRRGARVALLVTEGFRDVLEQARLRIPIPYDFYAHRTVPLVPRERVLPVHERTGPAGPLLPLDDTECRRVAGQIGALEPDAVVIALLHSYAHPAHERRLAEHLRTAFPGLPVFASAEVWPQMREYERTMVAVMNAFVQPTLSAYLSELESALAAAGVTVRPYITRSNGGIMTVGSAKDRPIDTLLSGPASGVTGAVEAAAASGLRDLVTLDMGGTSADVSIVEHGVPELSRAEEIEDLPVIVPAIGISAIGAGGGSIAWIDSVGVLRVGPDSAGAVPGPAGYGLGGTRPALSDAFLEAGYLNPGAFAGKARLDVDAARTALATLAGPLGLDTAQTAEAVIKVAVANMYTELSGVVERRGIDPRDFTLVAFGGAGPVVAALLAGEMRFARVLVPLSPGTLCARGALGAPVMSDFVRSVPWALAEAPPTDLPAQLGRLRAEAREWITEQAPASAGHRLTWSASCRYVGQAHEIDLPVEPEWLAAEGAPHLAKAFHDRHRQLFSHADPDAPVELIEIRARVTGDQPAAVETPEPSPRDGELTAFTTRAILVDGTRHEARCYRRADLRDGDVLGGPAIVEQSDTTVLVPPGWLARTDHARNLLLEGPSA</sequence>
<feature type="domain" description="Acetophenone carboxylase-like C-terminal" evidence="3">
    <location>
        <begin position="531"/>
        <end position="675"/>
    </location>
</feature>
<feature type="domain" description="Hydantoinase/oxoprolinase N-terminal" evidence="2">
    <location>
        <begin position="7"/>
        <end position="182"/>
    </location>
</feature>